<keyword evidence="3" id="KW-1185">Reference proteome</keyword>
<evidence type="ECO:0000256" key="1">
    <source>
        <dbReference type="SAM" id="Phobius"/>
    </source>
</evidence>
<protein>
    <recommendedName>
        <fullName evidence="4">DUF1146 domain-containing protein</fullName>
    </recommendedName>
</protein>
<evidence type="ECO:0008006" key="4">
    <source>
        <dbReference type="Google" id="ProtNLM"/>
    </source>
</evidence>
<dbReference type="Proteomes" id="UP000680304">
    <property type="component" value="Unassembled WGS sequence"/>
</dbReference>
<dbReference type="RefSeq" id="WP_062490239.1">
    <property type="nucleotide sequence ID" value="NZ_BOVJ01000016.1"/>
</dbReference>
<accession>A0ABQ4N1D6</accession>
<keyword evidence="1" id="KW-0472">Membrane</keyword>
<dbReference type="InterPro" id="IPR009526">
    <property type="entry name" value="DUF1146"/>
</dbReference>
<proteinExistence type="predicted"/>
<dbReference type="EMBL" id="BOVJ01000016">
    <property type="protein sequence ID" value="GIQ61980.1"/>
    <property type="molecule type" value="Genomic_DNA"/>
</dbReference>
<sequence length="83" mass="9541">MDIDRIHTLTGMTGLLSIVVVLFSIVLAWTVLQELKLDVFMRRPKGPKARILQVMLAIVLGHAFASFILDYWHWSNMLRGFVE</sequence>
<dbReference type="Pfam" id="PF06612">
    <property type="entry name" value="DUF1146"/>
    <property type="match status" value="1"/>
</dbReference>
<comment type="caution">
    <text evidence="2">The sequence shown here is derived from an EMBL/GenBank/DDBJ whole genome shotgun (WGS) entry which is preliminary data.</text>
</comment>
<feature type="transmembrane region" description="Helical" evidence="1">
    <location>
        <begin position="52"/>
        <end position="74"/>
    </location>
</feature>
<organism evidence="2 3">
    <name type="scientific">Paenibacillus cisolokensis</name>
    <dbReference type="NCBI Taxonomy" id="1658519"/>
    <lineage>
        <taxon>Bacteria</taxon>
        <taxon>Bacillati</taxon>
        <taxon>Bacillota</taxon>
        <taxon>Bacilli</taxon>
        <taxon>Bacillales</taxon>
        <taxon>Paenibacillaceae</taxon>
        <taxon>Paenibacillus</taxon>
    </lineage>
</organism>
<evidence type="ECO:0000313" key="2">
    <source>
        <dbReference type="EMBL" id="GIQ61980.1"/>
    </source>
</evidence>
<evidence type="ECO:0000313" key="3">
    <source>
        <dbReference type="Proteomes" id="UP000680304"/>
    </source>
</evidence>
<keyword evidence="1" id="KW-0812">Transmembrane</keyword>
<name>A0ABQ4N1D6_9BACL</name>
<feature type="transmembrane region" description="Helical" evidence="1">
    <location>
        <begin position="12"/>
        <end position="32"/>
    </location>
</feature>
<gene>
    <name evidence="2" type="ORF">PACILC2_05480</name>
</gene>
<reference evidence="2 3" key="1">
    <citation type="submission" date="2021-04" db="EMBL/GenBank/DDBJ databases">
        <title>Draft genome sequence of Paenibacillus cisolokensis, LC2-13A.</title>
        <authorList>
            <person name="Uke A."/>
            <person name="Chhe C."/>
            <person name="Baramee S."/>
            <person name="Kosugi A."/>
        </authorList>
    </citation>
    <scope>NUCLEOTIDE SEQUENCE [LARGE SCALE GENOMIC DNA]</scope>
    <source>
        <strain evidence="2 3">LC2-13A</strain>
    </source>
</reference>
<keyword evidence="1" id="KW-1133">Transmembrane helix</keyword>